<feature type="domain" description="Polymerase/histidinol phosphatase N-terminal" evidence="1">
    <location>
        <begin position="4"/>
        <end position="69"/>
    </location>
</feature>
<dbReference type="InterPro" id="IPR016195">
    <property type="entry name" value="Pol/histidinol_Pase-like"/>
</dbReference>
<dbReference type="Proteomes" id="UP001207605">
    <property type="component" value="Unassembled WGS sequence"/>
</dbReference>
<dbReference type="InterPro" id="IPR003141">
    <property type="entry name" value="Pol/His_phosphatase_N"/>
</dbReference>
<evidence type="ECO:0000313" key="2">
    <source>
        <dbReference type="EMBL" id="MCU6699856.1"/>
    </source>
</evidence>
<dbReference type="SMART" id="SM00481">
    <property type="entry name" value="POLIIIAc"/>
    <property type="match status" value="1"/>
</dbReference>
<keyword evidence="3" id="KW-1185">Reference proteome</keyword>
<organism evidence="2 3">
    <name type="scientific">Dorea ammoniilytica</name>
    <dbReference type="NCBI Taxonomy" id="2981788"/>
    <lineage>
        <taxon>Bacteria</taxon>
        <taxon>Bacillati</taxon>
        <taxon>Bacillota</taxon>
        <taxon>Clostridia</taxon>
        <taxon>Lachnospirales</taxon>
        <taxon>Lachnospiraceae</taxon>
        <taxon>Dorea</taxon>
    </lineage>
</organism>
<proteinExistence type="predicted"/>
<dbReference type="CDD" id="cd07438">
    <property type="entry name" value="PHP_HisPPase_AMP"/>
    <property type="match status" value="1"/>
</dbReference>
<dbReference type="RefSeq" id="WP_262581369.1">
    <property type="nucleotide sequence ID" value="NZ_JAOQJV010000006.1"/>
</dbReference>
<evidence type="ECO:0000259" key="1">
    <source>
        <dbReference type="SMART" id="SM00481"/>
    </source>
</evidence>
<accession>A0ABT2S5J2</accession>
<gene>
    <name evidence="2" type="ORF">OCV65_06390</name>
</gene>
<dbReference type="SUPFAM" id="SSF89550">
    <property type="entry name" value="PHP domain-like"/>
    <property type="match status" value="1"/>
</dbReference>
<evidence type="ECO:0000313" key="3">
    <source>
        <dbReference type="Proteomes" id="UP001207605"/>
    </source>
</evidence>
<dbReference type="PANTHER" id="PTHR42924">
    <property type="entry name" value="EXONUCLEASE"/>
    <property type="match status" value="1"/>
</dbReference>
<dbReference type="Pfam" id="PF02811">
    <property type="entry name" value="PHP"/>
    <property type="match status" value="1"/>
</dbReference>
<dbReference type="Gene3D" id="1.10.150.650">
    <property type="match status" value="1"/>
</dbReference>
<name>A0ABT2S5J2_9FIRM</name>
<dbReference type="InterPro" id="IPR052018">
    <property type="entry name" value="PHP_domain"/>
</dbReference>
<dbReference type="EMBL" id="JAOQJV010000006">
    <property type="protein sequence ID" value="MCU6699856.1"/>
    <property type="molecule type" value="Genomic_DNA"/>
</dbReference>
<dbReference type="PANTHER" id="PTHR42924:SF3">
    <property type="entry name" value="POLYMERASE_HISTIDINOL PHOSPHATASE N-TERMINAL DOMAIN-CONTAINING PROTEIN"/>
    <property type="match status" value="1"/>
</dbReference>
<reference evidence="2 3" key="1">
    <citation type="journal article" date="2021" name="ISME Commun">
        <title>Automated analysis of genomic sequences facilitates high-throughput and comprehensive description of bacteria.</title>
        <authorList>
            <person name="Hitch T.C.A."/>
        </authorList>
    </citation>
    <scope>NUCLEOTIDE SEQUENCE [LARGE SCALE GENOMIC DNA]</scope>
    <source>
        <strain evidence="2 3">Sanger_02</strain>
    </source>
</reference>
<dbReference type="Gene3D" id="3.20.20.140">
    <property type="entry name" value="Metal-dependent hydrolases"/>
    <property type="match status" value="1"/>
</dbReference>
<protein>
    <submittedName>
        <fullName evidence="2">PHP domain-containing protein</fullName>
    </submittedName>
</protein>
<dbReference type="InterPro" id="IPR004013">
    <property type="entry name" value="PHP_dom"/>
</dbReference>
<sequence>MKIVDLHTHTTASDGSYTPTELVKYAKQKGLSAIAITDHDTVAGVEEASMEGEELGIRVIPGAELSTRVDDCDVHMTSLFINCKNKRLIKRLDDMAASRQERNYKMVDKLHEAGFQIDRRDLDALGEGKILARGHIAQILIARGYATELKEALRKYLSKGTPGYVQKEVLSPEECIQLVHDAGGLIFVAHLHQIDPQDPEHCKDVARRLIRMGADGLETQYCEFDDEWRQATEQIAQECGCLRSGGSDFHGAMKKGLDLACGYGDLQVPYTFLEAMDAELARRKNERHVIKTCKN</sequence>
<comment type="caution">
    <text evidence="2">The sequence shown here is derived from an EMBL/GenBank/DDBJ whole genome shotgun (WGS) entry which is preliminary data.</text>
</comment>